<dbReference type="RefSeq" id="WP_262309021.1">
    <property type="nucleotide sequence ID" value="NZ_CP106679.1"/>
</dbReference>
<feature type="signal peptide" evidence="1">
    <location>
        <begin position="1"/>
        <end position="20"/>
    </location>
</feature>
<accession>A0ABY6CM34</accession>
<evidence type="ECO:0000256" key="1">
    <source>
        <dbReference type="SAM" id="SignalP"/>
    </source>
</evidence>
<evidence type="ECO:0000313" key="4">
    <source>
        <dbReference type="Proteomes" id="UP001065174"/>
    </source>
</evidence>
<keyword evidence="1" id="KW-0732">Signal</keyword>
<dbReference type="EMBL" id="CP106679">
    <property type="protein sequence ID" value="UXP31582.1"/>
    <property type="molecule type" value="Genomic_DNA"/>
</dbReference>
<feature type="chain" id="PRO_5047273045" description="DUF4168 domain-containing protein" evidence="1">
    <location>
        <begin position="21"/>
        <end position="155"/>
    </location>
</feature>
<keyword evidence="4" id="KW-1185">Reference proteome</keyword>
<gene>
    <name evidence="3" type="ORF">N6H18_14615</name>
</gene>
<dbReference type="Proteomes" id="UP001065174">
    <property type="component" value="Chromosome"/>
</dbReference>
<sequence>MIKTILSAIAVLSLALSAQAQEQITTEQLTQYAQVMMDIDSMKTDLTAKSNDLVKGDPLMDGGRRFNDIKGADGDETKLAELNVTAEELAAYNQIQETIDKMKFVFKNTYTEAIRGGIGATQFNQIRSALKTDPELSAQYAEIVEKLQEPESQEG</sequence>
<name>A0ABY6CM34_9BACT</name>
<dbReference type="Pfam" id="PF13767">
    <property type="entry name" value="DUF4168"/>
    <property type="match status" value="1"/>
</dbReference>
<feature type="domain" description="DUF4168" evidence="2">
    <location>
        <begin position="26"/>
        <end position="139"/>
    </location>
</feature>
<organism evidence="3 4">
    <name type="scientific">Reichenbachiella agarivorans</name>
    <dbReference type="NCBI Taxonomy" id="2979464"/>
    <lineage>
        <taxon>Bacteria</taxon>
        <taxon>Pseudomonadati</taxon>
        <taxon>Bacteroidota</taxon>
        <taxon>Cytophagia</taxon>
        <taxon>Cytophagales</taxon>
        <taxon>Reichenbachiellaceae</taxon>
        <taxon>Reichenbachiella</taxon>
    </lineage>
</organism>
<proteinExistence type="predicted"/>
<evidence type="ECO:0000313" key="3">
    <source>
        <dbReference type="EMBL" id="UXP31582.1"/>
    </source>
</evidence>
<reference evidence="3" key="1">
    <citation type="submission" date="2022-09" db="EMBL/GenBank/DDBJ databases">
        <title>Comparative genomics and taxonomic characterization of three novel marine species of genus Reichenbachiella exhibiting antioxidant and polysaccharide degradation activities.</title>
        <authorList>
            <person name="Muhammad N."/>
            <person name="Lee Y.-J."/>
            <person name="Ko J."/>
            <person name="Kim S.-G."/>
        </authorList>
    </citation>
    <scope>NUCLEOTIDE SEQUENCE</scope>
    <source>
        <strain evidence="3">BKB1-1</strain>
    </source>
</reference>
<evidence type="ECO:0000259" key="2">
    <source>
        <dbReference type="Pfam" id="PF13767"/>
    </source>
</evidence>
<protein>
    <recommendedName>
        <fullName evidence="2">DUF4168 domain-containing protein</fullName>
    </recommendedName>
</protein>
<dbReference type="InterPro" id="IPR025433">
    <property type="entry name" value="DUF4168"/>
</dbReference>